<dbReference type="InterPro" id="IPR033749">
    <property type="entry name" value="Polyprenyl_synt_CS"/>
</dbReference>
<proteinExistence type="inferred from homology"/>
<evidence type="ECO:0000313" key="7">
    <source>
        <dbReference type="EMBL" id="KRP32885.1"/>
    </source>
</evidence>
<evidence type="ECO:0000256" key="5">
    <source>
        <dbReference type="ARBA" id="ARBA00022842"/>
    </source>
</evidence>
<dbReference type="SUPFAM" id="SSF48576">
    <property type="entry name" value="Terpenoid synthases"/>
    <property type="match status" value="1"/>
</dbReference>
<evidence type="ECO:0000256" key="6">
    <source>
        <dbReference type="RuleBase" id="RU004466"/>
    </source>
</evidence>
<dbReference type="Proteomes" id="UP000051557">
    <property type="component" value="Unassembled WGS sequence"/>
</dbReference>
<protein>
    <recommendedName>
        <fullName evidence="9">Polyprenyl synthetase</fullName>
    </recommendedName>
</protein>
<evidence type="ECO:0008006" key="9">
    <source>
        <dbReference type="Google" id="ProtNLM"/>
    </source>
</evidence>
<reference evidence="7 8" key="1">
    <citation type="submission" date="2015-10" db="EMBL/GenBank/DDBJ databases">
        <title>Metagenome-Assembled Genomes uncover a global brackish microbiome.</title>
        <authorList>
            <person name="Hugerth L.W."/>
            <person name="Larsson J."/>
            <person name="Alneberg J."/>
            <person name="Lindh M.V."/>
            <person name="Legrand C."/>
            <person name="Pinhassi J."/>
            <person name="Andersson A.F."/>
        </authorList>
    </citation>
    <scope>NUCLEOTIDE SEQUENCE [LARGE SCALE GENOMIC DNA]</scope>
    <source>
        <strain evidence="7">BACL9 MAG-120820-bin42</strain>
    </source>
</reference>
<dbReference type="PROSITE" id="PS00723">
    <property type="entry name" value="POLYPRENYL_SYNTHASE_1"/>
    <property type="match status" value="1"/>
</dbReference>
<dbReference type="PANTHER" id="PTHR12001:SF85">
    <property type="entry name" value="SHORT CHAIN ISOPRENYL DIPHOSPHATE SYNTHASE"/>
    <property type="match status" value="1"/>
</dbReference>
<dbReference type="GO" id="GO:0004659">
    <property type="term" value="F:prenyltransferase activity"/>
    <property type="evidence" value="ECO:0007669"/>
    <property type="project" value="InterPro"/>
</dbReference>
<dbReference type="InterPro" id="IPR008949">
    <property type="entry name" value="Isoprenoid_synthase_dom_sf"/>
</dbReference>
<comment type="caution">
    <text evidence="7">The sequence shown here is derived from an EMBL/GenBank/DDBJ whole genome shotgun (WGS) entry which is preliminary data.</text>
</comment>
<evidence type="ECO:0000256" key="3">
    <source>
        <dbReference type="ARBA" id="ARBA00022679"/>
    </source>
</evidence>
<dbReference type="Pfam" id="PF00348">
    <property type="entry name" value="polyprenyl_synt"/>
    <property type="match status" value="1"/>
</dbReference>
<dbReference type="GO" id="GO:0008299">
    <property type="term" value="P:isoprenoid biosynthetic process"/>
    <property type="evidence" value="ECO:0007669"/>
    <property type="project" value="InterPro"/>
</dbReference>
<keyword evidence="5" id="KW-0460">Magnesium</keyword>
<dbReference type="Gene3D" id="1.10.600.10">
    <property type="entry name" value="Farnesyl Diphosphate Synthase"/>
    <property type="match status" value="1"/>
</dbReference>
<comment type="cofactor">
    <cofactor evidence="1">
        <name>Mg(2+)</name>
        <dbReference type="ChEBI" id="CHEBI:18420"/>
    </cofactor>
</comment>
<dbReference type="PANTHER" id="PTHR12001">
    <property type="entry name" value="GERANYLGERANYL PYROPHOSPHATE SYNTHASE"/>
    <property type="match status" value="1"/>
</dbReference>
<dbReference type="SFLD" id="SFLDS00005">
    <property type="entry name" value="Isoprenoid_Synthase_Type_I"/>
    <property type="match status" value="1"/>
</dbReference>
<accession>A0A0R2X9X5</accession>
<evidence type="ECO:0000256" key="2">
    <source>
        <dbReference type="ARBA" id="ARBA00006706"/>
    </source>
</evidence>
<sequence>MSSTPHLTERERLPGLLEQEMQAFFHQQKERYDFGELFEPIFFDMCEFVGRKGKRIRPLLLLLTYRALGGKKEWGEKALIQAALSLELLHAFVLVHDDLIDRSEKRRGLPTFHKLVEQRQGRMSHAERTGQGVALVVGDLLFALAVETLQQSAFDVGPRQQALGKLLSYVTDTGVGEIFDILLGSKDIGRVTREDIEITYLLKTTRYTFEAPCVIGALLAGASTEKAEDLARVTEPLGLAFQIQNDLLEISHLDGKDQLLPTDLLEGKKTLLIHEAYQRLGEVDRSFLQMCFHSSARNEASISKVQDLLRKSGAIQAMQEKCRSLFEESNRLLADSHLTQVEQASISEAIDWVRQTVRLGS</sequence>
<name>A0A0R2X9X5_9BACT</name>
<keyword evidence="4" id="KW-0479">Metal-binding</keyword>
<dbReference type="EMBL" id="LIDM01000049">
    <property type="protein sequence ID" value="KRP32885.1"/>
    <property type="molecule type" value="Genomic_DNA"/>
</dbReference>
<evidence type="ECO:0000313" key="8">
    <source>
        <dbReference type="Proteomes" id="UP000051557"/>
    </source>
</evidence>
<evidence type="ECO:0000256" key="1">
    <source>
        <dbReference type="ARBA" id="ARBA00001946"/>
    </source>
</evidence>
<keyword evidence="3 6" id="KW-0808">Transferase</keyword>
<dbReference type="GO" id="GO:0046872">
    <property type="term" value="F:metal ion binding"/>
    <property type="evidence" value="ECO:0007669"/>
    <property type="project" value="UniProtKB-KW"/>
</dbReference>
<comment type="similarity">
    <text evidence="2 6">Belongs to the FPP/GGPP synthase family.</text>
</comment>
<organism evidence="7 8">
    <name type="scientific">Verrucomicrobia subdivision 6 bacterium BACL9 MAG-120820-bin42</name>
    <dbReference type="NCBI Taxonomy" id="1655634"/>
    <lineage>
        <taxon>Bacteria</taxon>
        <taxon>Pseudomonadati</taxon>
        <taxon>Verrucomicrobiota</taxon>
        <taxon>Verrucomicrobiia</taxon>
        <taxon>Verrucomicrobiales</taxon>
        <taxon>Verrucomicrobia subdivision 6</taxon>
    </lineage>
</organism>
<evidence type="ECO:0000256" key="4">
    <source>
        <dbReference type="ARBA" id="ARBA00022723"/>
    </source>
</evidence>
<dbReference type="InterPro" id="IPR000092">
    <property type="entry name" value="Polyprenyl_synt"/>
</dbReference>
<gene>
    <name evidence="7" type="ORF">ABS32_02125</name>
</gene>
<dbReference type="AlphaFoldDB" id="A0A0R2X9X5"/>